<name>A0ABN6CXE9_9GAMM</name>
<dbReference type="Pfam" id="PF00015">
    <property type="entry name" value="MCPsignal"/>
    <property type="match status" value="1"/>
</dbReference>
<protein>
    <recommendedName>
        <fullName evidence="9">Methyl-accepting chemotaxis protein</fullName>
    </recommendedName>
</protein>
<dbReference type="PROSITE" id="PS50885">
    <property type="entry name" value="HAMP"/>
    <property type="match status" value="2"/>
</dbReference>
<dbReference type="SMART" id="SM00283">
    <property type="entry name" value="MA"/>
    <property type="match status" value="1"/>
</dbReference>
<gene>
    <name evidence="7" type="ORF">THMIRHAM_15510</name>
</gene>
<dbReference type="CDD" id="cd11386">
    <property type="entry name" value="MCP_signal"/>
    <property type="match status" value="1"/>
</dbReference>
<keyword evidence="3" id="KW-0807">Transducer</keyword>
<feature type="domain" description="HAMP" evidence="6">
    <location>
        <begin position="400"/>
        <end position="452"/>
    </location>
</feature>
<dbReference type="Gene3D" id="1.10.287.950">
    <property type="entry name" value="Methyl-accepting chemotaxis protein"/>
    <property type="match status" value="1"/>
</dbReference>
<evidence type="ECO:0008006" key="9">
    <source>
        <dbReference type="Google" id="ProtNLM"/>
    </source>
</evidence>
<dbReference type="SUPFAM" id="SSF58104">
    <property type="entry name" value="Methyl-accepting chemotaxis protein (MCP) signaling domain"/>
    <property type="match status" value="1"/>
</dbReference>
<dbReference type="Gene3D" id="6.10.340.10">
    <property type="match status" value="1"/>
</dbReference>
<dbReference type="Pfam" id="PF18947">
    <property type="entry name" value="HAMP_2"/>
    <property type="match status" value="2"/>
</dbReference>
<sequence length="849" mass="93969">MLFLNKLSVKQRLWFNLLIIIMFLMLIVNTSRNALLSINASSSDLKSIQSGQSAKISEFQSLFSNTLVSMNNYAITLDKKHGEEFNAQIELLKKLNLSLNDTEQAAKPTEEITTQPLDDKKANHIINPANDNPETSTTEVNDDVAEIAEILRKIKKSANSLVFLKRQIQETIVYGIEPSANTIQKVIQTIKESDGVDEEALTLAAEIEKQLQKSQFSISKMTSTNDLTYKTIFDEKGLGDGAKQTFESLASLLEGDLENQSLFEELSEARDGYQESFNDLADYLKTTAQNNVTISELSYNANQLVQNKLHETQTRTVNLIEELDQLSAAVIEEVVYKSLIALLVMVLINLFLVTSITRPLNNMRKQIINIAQTGNYKEWQSPLGNNEFNDIGDSVQSLLDSVVSVTSEINQVSQALVQGNLSVSVKGQYQGELAILKDNFNNSMLQVKETLHEIDQASQALAQGKLETNIELNKFNGDYYQVMNNLQTAIDIQKASISSIVNVMENMSLGDFSHRIETELPGEYNRLKEYLNNSSDKLEAVIETANTILDNYQQGNFSFQTPIQFDGRLDELKENMDLVANNMSQMLFLVKQATHDALGGVQEISAGNQDLNERVQIQAAALQSAIQKMEIMTSTVTESLLQAKDVSALSEAVKKEIQQGNQVVTHMDQAMNEISEASKEIANITKVIDGIAFQTNLLALNAAVEAARAGEAGRGFAVVAGEVRNLAGRSADAAKQIREVSESSLSKIEVGLELSQQTTATFTHNQKAVEEVSERIADMHQKLEQQVTGIQDISRDFNAVDDTTQQNAALVEEISSTSINIIRQMQKLENSVDSFKVLPVTPTALKIVA</sequence>
<feature type="transmembrane region" description="Helical" evidence="4">
    <location>
        <begin position="12"/>
        <end position="28"/>
    </location>
</feature>
<dbReference type="InterPro" id="IPR003660">
    <property type="entry name" value="HAMP_dom"/>
</dbReference>
<feature type="domain" description="Methyl-accepting transducer" evidence="5">
    <location>
        <begin position="593"/>
        <end position="822"/>
    </location>
</feature>
<dbReference type="RefSeq" id="WP_237261136.1">
    <property type="nucleotide sequence ID" value="NZ_AP024202.1"/>
</dbReference>
<dbReference type="Proteomes" id="UP001054820">
    <property type="component" value="Chromosome"/>
</dbReference>
<accession>A0ABN6CXE9</accession>
<reference evidence="7" key="1">
    <citation type="journal article" date="2022" name="Arch. Microbiol.">
        <title>Thiomicrorhabdus immobilis sp. nov., a mesophilic sulfur-oxidizing bacterium isolated from sediment of a brackish lake in northern Japan.</title>
        <authorList>
            <person name="Kojima H."/>
            <person name="Mochizuki J."/>
            <person name="Kanda M."/>
            <person name="Watanabe T."/>
            <person name="Fukui M."/>
        </authorList>
    </citation>
    <scope>NUCLEOTIDE SEQUENCE</scope>
    <source>
        <strain evidence="7">Am19</strain>
    </source>
</reference>
<dbReference type="SMART" id="SM00304">
    <property type="entry name" value="HAMP"/>
    <property type="match status" value="3"/>
</dbReference>
<dbReference type="Gene3D" id="1.20.120.1530">
    <property type="match status" value="1"/>
</dbReference>
<keyword evidence="8" id="KW-1185">Reference proteome</keyword>
<dbReference type="PROSITE" id="PS50111">
    <property type="entry name" value="CHEMOTAXIS_TRANSDUC_2"/>
    <property type="match status" value="1"/>
</dbReference>
<feature type="domain" description="HAMP" evidence="6">
    <location>
        <begin position="491"/>
        <end position="543"/>
    </location>
</feature>
<dbReference type="EMBL" id="AP024202">
    <property type="protein sequence ID" value="BCN93766.1"/>
    <property type="molecule type" value="Genomic_DNA"/>
</dbReference>
<evidence type="ECO:0000256" key="4">
    <source>
        <dbReference type="SAM" id="Phobius"/>
    </source>
</evidence>
<keyword evidence="4" id="KW-1133">Transmembrane helix</keyword>
<evidence type="ECO:0000259" key="5">
    <source>
        <dbReference type="PROSITE" id="PS50111"/>
    </source>
</evidence>
<organism evidence="7 8">
    <name type="scientific">Thiomicrorhabdus immobilis</name>
    <dbReference type="NCBI Taxonomy" id="2791037"/>
    <lineage>
        <taxon>Bacteria</taxon>
        <taxon>Pseudomonadati</taxon>
        <taxon>Pseudomonadota</taxon>
        <taxon>Gammaproteobacteria</taxon>
        <taxon>Thiotrichales</taxon>
        <taxon>Piscirickettsiaceae</taxon>
        <taxon>Thiomicrorhabdus</taxon>
    </lineage>
</organism>
<dbReference type="InterPro" id="IPR051310">
    <property type="entry name" value="MCP_chemotaxis"/>
</dbReference>
<evidence type="ECO:0000256" key="2">
    <source>
        <dbReference type="ARBA" id="ARBA00029447"/>
    </source>
</evidence>
<proteinExistence type="inferred from homology"/>
<evidence type="ECO:0000256" key="3">
    <source>
        <dbReference type="PROSITE-ProRule" id="PRU00284"/>
    </source>
</evidence>
<comment type="similarity">
    <text evidence="2">Belongs to the methyl-accepting chemotaxis (MCP) protein family.</text>
</comment>
<evidence type="ECO:0000313" key="8">
    <source>
        <dbReference type="Proteomes" id="UP001054820"/>
    </source>
</evidence>
<keyword evidence="4" id="KW-0812">Transmembrane</keyword>
<evidence type="ECO:0000259" key="6">
    <source>
        <dbReference type="PROSITE" id="PS50885"/>
    </source>
</evidence>
<keyword evidence="1" id="KW-0145">Chemotaxis</keyword>
<evidence type="ECO:0000313" key="7">
    <source>
        <dbReference type="EMBL" id="BCN93766.1"/>
    </source>
</evidence>
<dbReference type="PANTHER" id="PTHR43531:SF11">
    <property type="entry name" value="METHYL-ACCEPTING CHEMOTAXIS PROTEIN 3"/>
    <property type="match status" value="1"/>
</dbReference>
<evidence type="ECO:0000256" key="1">
    <source>
        <dbReference type="ARBA" id="ARBA00022500"/>
    </source>
</evidence>
<dbReference type="PANTHER" id="PTHR43531">
    <property type="entry name" value="PROTEIN ICFG"/>
    <property type="match status" value="1"/>
</dbReference>
<keyword evidence="4" id="KW-0472">Membrane</keyword>
<dbReference type="InterPro" id="IPR004089">
    <property type="entry name" value="MCPsignal_dom"/>
</dbReference>